<dbReference type="Pfam" id="PF14020">
    <property type="entry name" value="DUF4236"/>
    <property type="match status" value="1"/>
</dbReference>
<keyword evidence="1" id="KW-0472">Membrane</keyword>
<dbReference type="EMBL" id="BMYF01000003">
    <property type="protein sequence ID" value="GHB28723.1"/>
    <property type="molecule type" value="Genomic_DNA"/>
</dbReference>
<name>A0A8J3G4K2_9BACT</name>
<evidence type="ECO:0000313" key="4">
    <source>
        <dbReference type="Proteomes" id="UP000642809"/>
    </source>
</evidence>
<reference evidence="3" key="2">
    <citation type="submission" date="2020-09" db="EMBL/GenBank/DDBJ databases">
        <authorList>
            <person name="Sun Q."/>
            <person name="Kim S."/>
        </authorList>
    </citation>
    <scope>NUCLEOTIDE SEQUENCE</scope>
    <source>
        <strain evidence="3">KCTC 23224</strain>
    </source>
</reference>
<protein>
    <recommendedName>
        <fullName evidence="2">DUF4236 domain-containing protein</fullName>
    </recommendedName>
</protein>
<dbReference type="Proteomes" id="UP000642809">
    <property type="component" value="Unassembled WGS sequence"/>
</dbReference>
<dbReference type="RefSeq" id="WP_189579048.1">
    <property type="nucleotide sequence ID" value="NZ_BMYF01000003.1"/>
</dbReference>
<dbReference type="AlphaFoldDB" id="A0A8J3G4K2"/>
<gene>
    <name evidence="3" type="ORF">GCM10008106_06770</name>
</gene>
<sequence length="408" mass="46751">MPFYVRKGLNFGPLRVNFSKSGIGLSAGVTGARIGVNSQGRAYVHGGRHGLYYRKSLGNVTGGKGGNSSYRATVERQSAIELFQDTGLTFPLVGVQKDELNLPALNREVSKIPLAIAGFIVLWFLFNPSILPGIGLLVAAALVYYWYQQQEQQKLICKAFEVLKDLPVREQTAEQWQQQTERIKEANQASLALHTAFCWLENQLSEGQLKKIQKERSFLPIQEKQIEAITIYLYQTIVDESLADHQLSDTEERLLWEIETTWKLPLDKIQEEKNLIVQFKELRTIQEEELRPITFSREMVRAEEGYFEGHGKFLTKRILNSWQENRQRIKEVGYVVDLEGILRISNRQIEIQDRHQTRSYPIKQLMDITLSLEDGVLELTFQNRKNPVILTSDELMKISGILGKLTLV</sequence>
<comment type="caution">
    <text evidence="3">The sequence shown here is derived from an EMBL/GenBank/DDBJ whole genome shotgun (WGS) entry which is preliminary data.</text>
</comment>
<accession>A0A8J3G4K2</accession>
<organism evidence="3 4">
    <name type="scientific">Mongoliitalea lutea</name>
    <dbReference type="NCBI Taxonomy" id="849756"/>
    <lineage>
        <taxon>Bacteria</taxon>
        <taxon>Pseudomonadati</taxon>
        <taxon>Bacteroidota</taxon>
        <taxon>Cytophagia</taxon>
        <taxon>Cytophagales</taxon>
        <taxon>Cyclobacteriaceae</taxon>
        <taxon>Mongoliitalea</taxon>
    </lineage>
</organism>
<dbReference type="InterPro" id="IPR025330">
    <property type="entry name" value="DUF4236"/>
</dbReference>
<evidence type="ECO:0000313" key="3">
    <source>
        <dbReference type="EMBL" id="GHB28723.1"/>
    </source>
</evidence>
<feature type="transmembrane region" description="Helical" evidence="1">
    <location>
        <begin position="114"/>
        <end position="147"/>
    </location>
</feature>
<reference evidence="3" key="1">
    <citation type="journal article" date="2014" name="Int. J. Syst. Evol. Microbiol.">
        <title>Complete genome sequence of Corynebacterium casei LMG S-19264T (=DSM 44701T), isolated from a smear-ripened cheese.</title>
        <authorList>
            <consortium name="US DOE Joint Genome Institute (JGI-PGF)"/>
            <person name="Walter F."/>
            <person name="Albersmeier A."/>
            <person name="Kalinowski J."/>
            <person name="Ruckert C."/>
        </authorList>
    </citation>
    <scope>NUCLEOTIDE SEQUENCE</scope>
    <source>
        <strain evidence="3">KCTC 23224</strain>
    </source>
</reference>
<evidence type="ECO:0000259" key="2">
    <source>
        <dbReference type="Pfam" id="PF14020"/>
    </source>
</evidence>
<proteinExistence type="predicted"/>
<keyword evidence="1" id="KW-1133">Transmembrane helix</keyword>
<evidence type="ECO:0000256" key="1">
    <source>
        <dbReference type="SAM" id="Phobius"/>
    </source>
</evidence>
<keyword evidence="4" id="KW-1185">Reference proteome</keyword>
<feature type="domain" description="DUF4236" evidence="2">
    <location>
        <begin position="3"/>
        <end position="54"/>
    </location>
</feature>
<keyword evidence="1" id="KW-0812">Transmembrane</keyword>